<evidence type="ECO:0000313" key="1">
    <source>
        <dbReference type="EMBL" id="ROP27802.1"/>
    </source>
</evidence>
<reference evidence="1 2" key="1">
    <citation type="submission" date="2018-11" db="EMBL/GenBank/DDBJ databases">
        <title>Sequencing the genomes of 1000 actinobacteria strains.</title>
        <authorList>
            <person name="Klenk H.-P."/>
        </authorList>
    </citation>
    <scope>NUCLEOTIDE SEQUENCE [LARGE SCALE GENOMIC DNA]</scope>
    <source>
        <strain evidence="1 2">DSM 43634</strain>
    </source>
</reference>
<dbReference type="Proteomes" id="UP000271683">
    <property type="component" value="Unassembled WGS sequence"/>
</dbReference>
<protein>
    <submittedName>
        <fullName evidence="1">CHASE3 domain sensor protein</fullName>
    </submittedName>
</protein>
<name>A0A3N1GBZ8_9ACTN</name>
<dbReference type="AlphaFoldDB" id="A0A3N1GBZ8"/>
<sequence>MLRRLSAARGLRFCLGLLILLLAGAAGAGWWNARTQDRVQGRIAELAEIQEAVENIRYSFSDVSGYQGPPLDADAVEAIKRAQRASVYESLDSLRIAALTADERATAQPLRQAVDVFFAADDKLDDLARRDTDEARTAAMEIINSDEVWEATNQVDEITDLLLEAIEARSAALHEGMKAAGAAGNATLAAALLLALPAGVAMIRAARRSAGG</sequence>
<organism evidence="1 2">
    <name type="scientific">Couchioplanes caeruleus</name>
    <dbReference type="NCBI Taxonomy" id="56438"/>
    <lineage>
        <taxon>Bacteria</taxon>
        <taxon>Bacillati</taxon>
        <taxon>Actinomycetota</taxon>
        <taxon>Actinomycetes</taxon>
        <taxon>Micromonosporales</taxon>
        <taxon>Micromonosporaceae</taxon>
        <taxon>Couchioplanes</taxon>
    </lineage>
</organism>
<comment type="caution">
    <text evidence="1">The sequence shown here is derived from an EMBL/GenBank/DDBJ whole genome shotgun (WGS) entry which is preliminary data.</text>
</comment>
<proteinExistence type="predicted"/>
<dbReference type="EMBL" id="RJKL01000001">
    <property type="protein sequence ID" value="ROP27802.1"/>
    <property type="molecule type" value="Genomic_DNA"/>
</dbReference>
<evidence type="ECO:0000313" key="2">
    <source>
        <dbReference type="Proteomes" id="UP000271683"/>
    </source>
</evidence>
<gene>
    <name evidence="1" type="ORF">EDD30_0497</name>
</gene>
<accession>A0A3N1GBZ8</accession>
<dbReference type="RefSeq" id="WP_123678031.1">
    <property type="nucleotide sequence ID" value="NZ_RJKL01000001.1"/>
</dbReference>